<dbReference type="HOGENOM" id="CLU_132148_1_0_10"/>
<dbReference type="STRING" id="679937.Bcop_2289"/>
<reference evidence="1 2" key="1">
    <citation type="journal article" date="2011" name="Stand. Genomic Sci.">
        <title>Non-contiguous finished genome sequence of Bacteroides coprosuis type strain (PC139).</title>
        <authorList>
            <person name="Land M."/>
            <person name="Held B."/>
            <person name="Gronow S."/>
            <person name="Abt B."/>
            <person name="Lucas S."/>
            <person name="Del Rio T.G."/>
            <person name="Nolan M."/>
            <person name="Tice H."/>
            <person name="Cheng J.F."/>
            <person name="Pitluck S."/>
            <person name="Liolios K."/>
            <person name="Pagani I."/>
            <person name="Ivanova N."/>
            <person name="Mavromatis K."/>
            <person name="Mikhailova N."/>
            <person name="Pati A."/>
            <person name="Tapia R."/>
            <person name="Han C."/>
            <person name="Goodwin L."/>
            <person name="Chen A."/>
            <person name="Palaniappan K."/>
            <person name="Hauser L."/>
            <person name="Brambilla E.M."/>
            <person name="Rohde M."/>
            <person name="Goker M."/>
            <person name="Detter J.C."/>
            <person name="Woyke T."/>
            <person name="Bristow J."/>
            <person name="Eisen J.A."/>
            <person name="Markowitz V."/>
            <person name="Hugenholtz P."/>
            <person name="Kyrpides N.C."/>
            <person name="Klenk H.P."/>
            <person name="Lapidus A."/>
        </authorList>
    </citation>
    <scope>NUCLEOTIDE SEQUENCE</scope>
    <source>
        <strain evidence="1 2">DSM 18011</strain>
    </source>
</reference>
<dbReference type="EMBL" id="CM001167">
    <property type="protein sequence ID" value="EGJ72447.1"/>
    <property type="molecule type" value="Genomic_DNA"/>
</dbReference>
<evidence type="ECO:0008006" key="3">
    <source>
        <dbReference type="Google" id="ProtNLM"/>
    </source>
</evidence>
<dbReference type="InterPro" id="IPR020378">
    <property type="entry name" value="DUF4186"/>
</dbReference>
<proteinExistence type="predicted"/>
<name>F3ZUY9_9BACE</name>
<dbReference type="Proteomes" id="UP000018439">
    <property type="component" value="Chromosome"/>
</dbReference>
<dbReference type="AlphaFoldDB" id="F3ZUY9"/>
<gene>
    <name evidence="1" type="ORF">Bcop_2289</name>
</gene>
<organism evidence="1 2">
    <name type="scientific">Bacteroides coprosuis DSM 18011</name>
    <dbReference type="NCBI Taxonomy" id="679937"/>
    <lineage>
        <taxon>Bacteria</taxon>
        <taxon>Pseudomonadati</taxon>
        <taxon>Bacteroidota</taxon>
        <taxon>Bacteroidia</taxon>
        <taxon>Bacteroidales</taxon>
        <taxon>Bacteroidaceae</taxon>
        <taxon>Bacteroides</taxon>
    </lineage>
</organism>
<sequence>MRSNSKNKQLDLFQDSEFISSEEKHPEALITQYNHAALFNKLAKSTFRSKFHLTAKDKIYIHDKGLVTIQKHASDFIAKRLAPAIIPNDGKQTPMHGHPVFMAQHATGCCCRGCLYKWHQIPSGRILSAQEQEYIVSVIITWIKRNS</sequence>
<dbReference type="Pfam" id="PF13811">
    <property type="entry name" value="DUF4186"/>
    <property type="match status" value="1"/>
</dbReference>
<evidence type="ECO:0000313" key="2">
    <source>
        <dbReference type="Proteomes" id="UP000018439"/>
    </source>
</evidence>
<dbReference type="eggNOG" id="ENOG5032RYJ">
    <property type="taxonomic scope" value="Bacteria"/>
</dbReference>
<evidence type="ECO:0000313" key="1">
    <source>
        <dbReference type="EMBL" id="EGJ72447.1"/>
    </source>
</evidence>
<accession>F3ZUY9</accession>
<keyword evidence="2" id="KW-1185">Reference proteome</keyword>
<dbReference type="OrthoDB" id="9787478at2"/>
<protein>
    <recommendedName>
        <fullName evidence="3">Cytoplasmic protein</fullName>
    </recommendedName>
</protein>